<feature type="transmembrane region" description="Helical" evidence="1">
    <location>
        <begin position="86"/>
        <end position="106"/>
    </location>
</feature>
<sequence>MSNARPRPPLATPDRLGRDLSKPLPPALSWITLLVFAAAFTVAYFLFGLAWWVPALYGAASLITFAAYGIDKSAARRSAGRVPEQTLLLLGLVGGWPGAIVAQQLFRHKTRKRSFRRAFWGTVGVNILVLAAAVYVVAGTPLF</sequence>
<evidence type="ECO:0000256" key="1">
    <source>
        <dbReference type="SAM" id="Phobius"/>
    </source>
</evidence>
<keyword evidence="1" id="KW-1133">Transmembrane helix</keyword>
<proteinExistence type="predicted"/>
<feature type="transmembrane region" description="Helical" evidence="1">
    <location>
        <begin position="118"/>
        <end position="138"/>
    </location>
</feature>
<feature type="transmembrane region" description="Helical" evidence="1">
    <location>
        <begin position="52"/>
        <end position="70"/>
    </location>
</feature>
<name>A0AAU6S8L3_9MICO</name>
<dbReference type="EMBL" id="CP151632">
    <property type="protein sequence ID" value="WZO33224.1"/>
    <property type="molecule type" value="Genomic_DNA"/>
</dbReference>
<organism evidence="2">
    <name type="scientific">Microbacterium sp. LWS13-1.2</name>
    <dbReference type="NCBI Taxonomy" id="3135264"/>
    <lineage>
        <taxon>Bacteria</taxon>
        <taxon>Bacillati</taxon>
        <taxon>Actinomycetota</taxon>
        <taxon>Actinomycetes</taxon>
        <taxon>Micrococcales</taxon>
        <taxon>Microbacteriaceae</taxon>
        <taxon>Microbacterium</taxon>
    </lineage>
</organism>
<keyword evidence="1" id="KW-0812">Transmembrane</keyword>
<gene>
    <name evidence="2" type="ORF">MRBLWS13_000842</name>
</gene>
<dbReference type="AlphaFoldDB" id="A0AAU6S8L3"/>
<evidence type="ECO:0000313" key="2">
    <source>
        <dbReference type="EMBL" id="WZO33224.1"/>
    </source>
</evidence>
<reference evidence="2" key="1">
    <citation type="submission" date="2024-04" db="EMBL/GenBank/DDBJ databases">
        <authorList>
            <person name="Roder T."/>
            <person name="Oberhansli S."/>
            <person name="Kreuzer M."/>
        </authorList>
    </citation>
    <scope>NUCLEOTIDE SEQUENCE</scope>
    <source>
        <strain evidence="2">LWS13-1.2</strain>
    </source>
</reference>
<accession>A0AAU6S8L3</accession>
<feature type="transmembrane region" description="Helical" evidence="1">
    <location>
        <begin position="27"/>
        <end position="47"/>
    </location>
</feature>
<keyword evidence="1" id="KW-0472">Membrane</keyword>
<dbReference type="RefSeq" id="WP_349427788.1">
    <property type="nucleotide sequence ID" value="NZ_CP151632.1"/>
</dbReference>
<dbReference type="InterPro" id="IPR010718">
    <property type="entry name" value="DUF1294"/>
</dbReference>
<protein>
    <submittedName>
        <fullName evidence="2">DUF1294 domain-containing protein</fullName>
    </submittedName>
</protein>
<dbReference type="Pfam" id="PF06961">
    <property type="entry name" value="DUF1294"/>
    <property type="match status" value="1"/>
</dbReference>